<organism evidence="2 3">
    <name type="scientific">Kipferlia bialata</name>
    <dbReference type="NCBI Taxonomy" id="797122"/>
    <lineage>
        <taxon>Eukaryota</taxon>
        <taxon>Metamonada</taxon>
        <taxon>Carpediemonas-like organisms</taxon>
        <taxon>Kipferlia</taxon>
    </lineage>
</organism>
<evidence type="ECO:0000313" key="3">
    <source>
        <dbReference type="Proteomes" id="UP000265618"/>
    </source>
</evidence>
<evidence type="ECO:0000313" key="2">
    <source>
        <dbReference type="EMBL" id="GIQ89404.1"/>
    </source>
</evidence>
<comment type="caution">
    <text evidence="2">The sequence shown here is derived from an EMBL/GenBank/DDBJ whole genome shotgun (WGS) entry which is preliminary data.</text>
</comment>
<feature type="compositionally biased region" description="Basic and acidic residues" evidence="1">
    <location>
        <begin position="13"/>
        <end position="30"/>
    </location>
</feature>
<name>A0A9K3D8N8_9EUKA</name>
<sequence>HYDETQAQAVDRGIQDLRQRANRERERQEEAAITANTHSVDAVLKRVMSLIARGGEREVPATPPLKREREREAGAVDGTPTKEEERQERERRILKEAEDHVRTAYNNAAPRADTVLHQYTPRDATVHRIGSDEFAKRQQWLETHLMHMQDGTLQRIQHFQSVLYDVGSTLLLFTPQAVLGNAPALTDAVSVALFELSTPAHTLVTKLTPILCGMKESDAFSTFKSSVALLNTMDRIMEDVVRETIHGIFGEEIQESVDSK</sequence>
<dbReference type="Proteomes" id="UP000265618">
    <property type="component" value="Unassembled WGS sequence"/>
</dbReference>
<gene>
    <name evidence="2" type="ORF">KIPB_011862</name>
</gene>
<feature type="region of interest" description="Disordered" evidence="1">
    <location>
        <begin position="1"/>
        <end position="30"/>
    </location>
</feature>
<proteinExistence type="predicted"/>
<feature type="region of interest" description="Disordered" evidence="1">
    <location>
        <begin position="55"/>
        <end position="89"/>
    </location>
</feature>
<dbReference type="EMBL" id="BDIP01005008">
    <property type="protein sequence ID" value="GIQ89404.1"/>
    <property type="molecule type" value="Genomic_DNA"/>
</dbReference>
<protein>
    <submittedName>
        <fullName evidence="2">Uncharacterized protein</fullName>
    </submittedName>
</protein>
<evidence type="ECO:0000256" key="1">
    <source>
        <dbReference type="SAM" id="MobiDB-lite"/>
    </source>
</evidence>
<reference evidence="2 3" key="1">
    <citation type="journal article" date="2018" name="PLoS ONE">
        <title>The draft genome of Kipferlia bialata reveals reductive genome evolution in fornicate parasites.</title>
        <authorList>
            <person name="Tanifuji G."/>
            <person name="Takabayashi S."/>
            <person name="Kume K."/>
            <person name="Takagi M."/>
            <person name="Nakayama T."/>
            <person name="Kamikawa R."/>
            <person name="Inagaki Y."/>
            <person name="Hashimoto T."/>
        </authorList>
    </citation>
    <scope>NUCLEOTIDE SEQUENCE [LARGE SCALE GENOMIC DNA]</scope>
    <source>
        <strain evidence="2">NY0173</strain>
    </source>
</reference>
<keyword evidence="3" id="KW-1185">Reference proteome</keyword>
<feature type="non-terminal residue" evidence="2">
    <location>
        <position position="1"/>
    </location>
</feature>
<feature type="non-terminal residue" evidence="2">
    <location>
        <position position="260"/>
    </location>
</feature>
<accession>A0A9K3D8N8</accession>
<dbReference type="AlphaFoldDB" id="A0A9K3D8N8"/>